<dbReference type="InterPro" id="IPR006603">
    <property type="entry name" value="PQ-loop_rpt"/>
</dbReference>
<evidence type="ECO:0000313" key="10">
    <source>
        <dbReference type="Proteomes" id="UP001178508"/>
    </source>
</evidence>
<feature type="transmembrane region" description="Helical" evidence="8">
    <location>
        <begin position="96"/>
        <end position="117"/>
    </location>
</feature>
<feature type="transmembrane region" description="Helical" evidence="8">
    <location>
        <begin position="70"/>
        <end position="90"/>
    </location>
</feature>
<evidence type="ECO:0000313" key="9">
    <source>
        <dbReference type="EMBL" id="CAJ1064126.1"/>
    </source>
</evidence>
<evidence type="ECO:0000256" key="1">
    <source>
        <dbReference type="ARBA" id="ARBA00004141"/>
    </source>
</evidence>
<dbReference type="Proteomes" id="UP001178508">
    <property type="component" value="Chromosome 9"/>
</dbReference>
<evidence type="ECO:0000256" key="8">
    <source>
        <dbReference type="SAM" id="Phobius"/>
    </source>
</evidence>
<dbReference type="EMBL" id="OY660872">
    <property type="protein sequence ID" value="CAJ1064126.1"/>
    <property type="molecule type" value="Genomic_DNA"/>
</dbReference>
<feature type="transmembrane region" description="Helical" evidence="8">
    <location>
        <begin position="129"/>
        <end position="152"/>
    </location>
</feature>
<keyword evidence="6 8" id="KW-0472">Membrane</keyword>
<keyword evidence="3 8" id="KW-0812">Transmembrane</keyword>
<keyword evidence="2" id="KW-0813">Transport</keyword>
<dbReference type="GO" id="GO:0016020">
    <property type="term" value="C:membrane"/>
    <property type="evidence" value="ECO:0007669"/>
    <property type="project" value="UniProtKB-SubCell"/>
</dbReference>
<evidence type="ECO:0000256" key="6">
    <source>
        <dbReference type="ARBA" id="ARBA00023136"/>
    </source>
</evidence>
<evidence type="ECO:0000256" key="3">
    <source>
        <dbReference type="ARBA" id="ARBA00022692"/>
    </source>
</evidence>
<feature type="transmembrane region" description="Helical" evidence="8">
    <location>
        <begin position="209"/>
        <end position="228"/>
    </location>
</feature>
<protein>
    <submittedName>
        <fullName evidence="9">Mannose-P-dolichol utilization defect 1 protein-like</fullName>
    </submittedName>
</protein>
<dbReference type="GO" id="GO:0009312">
    <property type="term" value="P:oligosaccharide biosynthetic process"/>
    <property type="evidence" value="ECO:0007669"/>
    <property type="project" value="TreeGrafter"/>
</dbReference>
<feature type="transmembrane region" description="Helical" evidence="8">
    <location>
        <begin position="37"/>
        <end position="58"/>
    </location>
</feature>
<accession>A0AAV1FTV8</accession>
<dbReference type="Gene3D" id="1.20.1280.290">
    <property type="match status" value="1"/>
</dbReference>
<keyword evidence="10" id="KW-1185">Reference proteome</keyword>
<keyword evidence="5 8" id="KW-1133">Transmembrane helix</keyword>
<dbReference type="InterPro" id="IPR016817">
    <property type="entry name" value="MannP-dilichol_defect-1"/>
</dbReference>
<comment type="subcellular location">
    <subcellularLocation>
        <location evidence="1">Membrane</location>
        <topology evidence="1">Multi-pass membrane protein</topology>
    </subcellularLocation>
</comment>
<dbReference type="PANTHER" id="PTHR12226:SF2">
    <property type="entry name" value="MANNOSE-P-DOLICHOL UTILIZATION DEFECT 1 PROTEIN"/>
    <property type="match status" value="1"/>
</dbReference>
<dbReference type="SMART" id="SM00679">
    <property type="entry name" value="CTNS"/>
    <property type="match status" value="2"/>
</dbReference>
<evidence type="ECO:0000256" key="5">
    <source>
        <dbReference type="ARBA" id="ARBA00022989"/>
    </source>
</evidence>
<comment type="similarity">
    <text evidence="7">Belongs to the MPDU1 (TC 2.A.43.3) family.</text>
</comment>
<gene>
    <name evidence="9" type="ORF">XNOV1_A020817</name>
</gene>
<dbReference type="Pfam" id="PF04193">
    <property type="entry name" value="PQ-loop"/>
    <property type="match status" value="1"/>
</dbReference>
<organism evidence="9 10">
    <name type="scientific">Xyrichtys novacula</name>
    <name type="common">Pearly razorfish</name>
    <name type="synonym">Hemipteronotus novacula</name>
    <dbReference type="NCBI Taxonomy" id="13765"/>
    <lineage>
        <taxon>Eukaryota</taxon>
        <taxon>Metazoa</taxon>
        <taxon>Chordata</taxon>
        <taxon>Craniata</taxon>
        <taxon>Vertebrata</taxon>
        <taxon>Euteleostomi</taxon>
        <taxon>Actinopterygii</taxon>
        <taxon>Neopterygii</taxon>
        <taxon>Teleostei</taxon>
        <taxon>Neoteleostei</taxon>
        <taxon>Acanthomorphata</taxon>
        <taxon>Eupercaria</taxon>
        <taxon>Labriformes</taxon>
        <taxon>Labridae</taxon>
        <taxon>Xyrichtys</taxon>
    </lineage>
</organism>
<evidence type="ECO:0000256" key="4">
    <source>
        <dbReference type="ARBA" id="ARBA00022737"/>
    </source>
</evidence>
<dbReference type="PANTHER" id="PTHR12226">
    <property type="entry name" value="MANNOSE-P-DOLICHOL UTILIZATION DEFECT 1 LEC35 -RELATED"/>
    <property type="match status" value="1"/>
</dbReference>
<sequence length="240" mass="26109">MDTSLLKDFLVTYLMPEKCYERIFVNFLLDAPCFKFILGRIVGICIILDTFFAQLPQLLKILWRGSADGLSLPASLLQLYAFSCPVVYAIANNFPLFAWADRLITLTQAAVMVFLILRYRGETLKGMLLLLAHSGAVFLLGSYAAVAVASVLQASRLAALIASKSFQAGTNYRNGHTGQLSSLSVVLSYTGSLGVFYVSLQSGSSFETLSHALSACLSCVLLVQVVCYRSSTATGKRKSE</sequence>
<keyword evidence="4" id="KW-0677">Repeat</keyword>
<evidence type="ECO:0000256" key="7">
    <source>
        <dbReference type="ARBA" id="ARBA00038475"/>
    </source>
</evidence>
<dbReference type="AlphaFoldDB" id="A0AAV1FTV8"/>
<name>A0AAV1FTV8_XYRNO</name>
<evidence type="ECO:0000256" key="2">
    <source>
        <dbReference type="ARBA" id="ARBA00022448"/>
    </source>
</evidence>
<reference evidence="9" key="1">
    <citation type="submission" date="2023-08" db="EMBL/GenBank/DDBJ databases">
        <authorList>
            <person name="Alioto T."/>
            <person name="Alioto T."/>
            <person name="Gomez Garrido J."/>
        </authorList>
    </citation>
    <scope>NUCLEOTIDE SEQUENCE</scope>
</reference>
<proteinExistence type="inferred from homology"/>